<proteinExistence type="predicted"/>
<dbReference type="EMBL" id="CM017622">
    <property type="protein sequence ID" value="TYH93666.1"/>
    <property type="molecule type" value="Genomic_DNA"/>
</dbReference>
<evidence type="ECO:0000313" key="1">
    <source>
        <dbReference type="EMBL" id="TYH93666.1"/>
    </source>
</evidence>
<gene>
    <name evidence="1" type="ORF">ES332_A13G269200v1</name>
</gene>
<dbReference type="Proteomes" id="UP000322667">
    <property type="component" value="Chromosome A13"/>
</dbReference>
<accession>A0A5D2MQ74</accession>
<reference evidence="1 2" key="1">
    <citation type="submission" date="2019-07" db="EMBL/GenBank/DDBJ databases">
        <title>WGS assembly of Gossypium tomentosum.</title>
        <authorList>
            <person name="Chen Z.J."/>
            <person name="Sreedasyam A."/>
            <person name="Ando A."/>
            <person name="Song Q."/>
            <person name="De L."/>
            <person name="Hulse-Kemp A."/>
            <person name="Ding M."/>
            <person name="Ye W."/>
            <person name="Kirkbride R."/>
            <person name="Jenkins J."/>
            <person name="Plott C."/>
            <person name="Lovell J."/>
            <person name="Lin Y.-M."/>
            <person name="Vaughn R."/>
            <person name="Liu B."/>
            <person name="Li W."/>
            <person name="Simpson S."/>
            <person name="Scheffler B."/>
            <person name="Saski C."/>
            <person name="Grover C."/>
            <person name="Hu G."/>
            <person name="Conover J."/>
            <person name="Carlson J."/>
            <person name="Shu S."/>
            <person name="Boston L."/>
            <person name="Williams M."/>
            <person name="Peterson D."/>
            <person name="Mcgee K."/>
            <person name="Jones D."/>
            <person name="Wendel J."/>
            <person name="Stelly D."/>
            <person name="Grimwood J."/>
            <person name="Schmutz J."/>
        </authorList>
    </citation>
    <scope>NUCLEOTIDE SEQUENCE [LARGE SCALE GENOMIC DNA]</scope>
    <source>
        <strain evidence="1">7179.01</strain>
    </source>
</reference>
<name>A0A5D2MQ74_GOSTO</name>
<protein>
    <submittedName>
        <fullName evidence="1">Uncharacterized protein</fullName>
    </submittedName>
</protein>
<sequence>MNRYFTAVAKAFRSTMVGRYAIAILVKRWQGQTLGAVPADVERSGGGW</sequence>
<keyword evidence="2" id="KW-1185">Reference proteome</keyword>
<evidence type="ECO:0000313" key="2">
    <source>
        <dbReference type="Proteomes" id="UP000322667"/>
    </source>
</evidence>
<organism evidence="1 2">
    <name type="scientific">Gossypium tomentosum</name>
    <name type="common">Hawaiian cotton</name>
    <name type="synonym">Gossypium sandvicense</name>
    <dbReference type="NCBI Taxonomy" id="34277"/>
    <lineage>
        <taxon>Eukaryota</taxon>
        <taxon>Viridiplantae</taxon>
        <taxon>Streptophyta</taxon>
        <taxon>Embryophyta</taxon>
        <taxon>Tracheophyta</taxon>
        <taxon>Spermatophyta</taxon>
        <taxon>Magnoliopsida</taxon>
        <taxon>eudicotyledons</taxon>
        <taxon>Gunneridae</taxon>
        <taxon>Pentapetalae</taxon>
        <taxon>rosids</taxon>
        <taxon>malvids</taxon>
        <taxon>Malvales</taxon>
        <taxon>Malvaceae</taxon>
        <taxon>Malvoideae</taxon>
        <taxon>Gossypium</taxon>
    </lineage>
</organism>
<dbReference type="AlphaFoldDB" id="A0A5D2MQ74"/>